<proteinExistence type="predicted"/>
<accession>A0A7T5UFY9</accession>
<dbReference type="PROSITE" id="PS51257">
    <property type="entry name" value="PROKAR_LIPOPROTEIN"/>
    <property type="match status" value="1"/>
</dbReference>
<sequence>MSLRSKFIIPALLSTAALVGCDDLPPPEVNAMEYAMTNLCVSKPTNSQKWACLAEGDTQAQYVAQTLEGRKVRLSDKLYDACYGTYVGKEGIPQTDDVLMTLQAGRIKECFAGLEAVAPADIKADVKRTAGYTYKGFQTVGL</sequence>
<protein>
    <recommendedName>
        <fullName evidence="3">Lipoprotein</fullName>
    </recommendedName>
</protein>
<evidence type="ECO:0000313" key="1">
    <source>
        <dbReference type="EMBL" id="QQG35674.1"/>
    </source>
</evidence>
<evidence type="ECO:0000313" key="2">
    <source>
        <dbReference type="Proteomes" id="UP000595362"/>
    </source>
</evidence>
<evidence type="ECO:0008006" key="3">
    <source>
        <dbReference type="Google" id="ProtNLM"/>
    </source>
</evidence>
<dbReference type="AlphaFoldDB" id="A0A7T5UFY9"/>
<organism evidence="1 2">
    <name type="scientific">Micavibrio aeruginosavorus</name>
    <dbReference type="NCBI Taxonomy" id="349221"/>
    <lineage>
        <taxon>Bacteria</taxon>
        <taxon>Pseudomonadati</taxon>
        <taxon>Bdellovibrionota</taxon>
        <taxon>Bdellovibrionia</taxon>
        <taxon>Bdellovibrionales</taxon>
        <taxon>Pseudobdellovibrionaceae</taxon>
        <taxon>Micavibrio</taxon>
    </lineage>
</organism>
<dbReference type="Proteomes" id="UP000595362">
    <property type="component" value="Chromosome"/>
</dbReference>
<gene>
    <name evidence="1" type="ORF">HYS17_09145</name>
</gene>
<reference evidence="1 2" key="1">
    <citation type="submission" date="2020-07" db="EMBL/GenBank/DDBJ databases">
        <title>Huge and variable diversity of episymbiotic CPR bacteria and DPANN archaea in groundwater ecosystems.</title>
        <authorList>
            <person name="He C.Y."/>
            <person name="Keren R."/>
            <person name="Whittaker M."/>
            <person name="Farag I.F."/>
            <person name="Doudna J."/>
            <person name="Cate J.H.D."/>
            <person name="Banfield J.F."/>
        </authorList>
    </citation>
    <scope>NUCLEOTIDE SEQUENCE [LARGE SCALE GENOMIC DNA]</scope>
    <source>
        <strain evidence="1">NC_groundwater_70_Ag_B-0.1um_54_66</strain>
    </source>
</reference>
<name>A0A7T5UFY9_9BACT</name>
<dbReference type="EMBL" id="CP066681">
    <property type="protein sequence ID" value="QQG35674.1"/>
    <property type="molecule type" value="Genomic_DNA"/>
</dbReference>